<proteinExistence type="predicted"/>
<dbReference type="AlphaFoldDB" id="H6N735"/>
<gene>
    <name evidence="2" type="ordered locus">MHC_02975</name>
</gene>
<keyword evidence="3" id="KW-1185">Reference proteome</keyword>
<protein>
    <submittedName>
        <fullName evidence="2">Uncharacterized protein</fullName>
    </submittedName>
</protein>
<dbReference type="Proteomes" id="UP000009135">
    <property type="component" value="Chromosome"/>
</dbReference>
<dbReference type="KEGG" id="mhe:MHC_02975"/>
<dbReference type="HOGENOM" id="CLU_1747615_0_0_14"/>
<organism evidence="2 3">
    <name type="scientific">Mycoplasma haemocanis (strain Illinois)</name>
    <dbReference type="NCBI Taxonomy" id="1111676"/>
    <lineage>
        <taxon>Bacteria</taxon>
        <taxon>Bacillati</taxon>
        <taxon>Mycoplasmatota</taxon>
        <taxon>Mollicutes</taxon>
        <taxon>Mycoplasmataceae</taxon>
        <taxon>Mycoplasma</taxon>
    </lineage>
</organism>
<keyword evidence="1" id="KW-0472">Membrane</keyword>
<evidence type="ECO:0000313" key="3">
    <source>
        <dbReference type="Proteomes" id="UP000009135"/>
    </source>
</evidence>
<name>H6N735_MYCHN</name>
<evidence type="ECO:0000256" key="1">
    <source>
        <dbReference type="SAM" id="Phobius"/>
    </source>
</evidence>
<dbReference type="EMBL" id="CP003199">
    <property type="protein sequence ID" value="AEW45457.1"/>
    <property type="molecule type" value="Genomic_DNA"/>
</dbReference>
<keyword evidence="1" id="KW-1133">Transmembrane helix</keyword>
<dbReference type="OrthoDB" id="402377at2"/>
<sequence length="152" mass="17393">MSRGRILLGIGGAGITALAALFGTSQIKERNYQTKMRKFRETAKKVNGYISDLSAKQLWDKNTKVYDPEHEIWDKRFSYLKSKQWSEADLEYLPEDAKKNLAAFKNFCFETLESNANDIVGEHGLSASNIPPQKAYWTYCLVSELEFRQLNG</sequence>
<evidence type="ECO:0000313" key="2">
    <source>
        <dbReference type="EMBL" id="AEW45457.1"/>
    </source>
</evidence>
<accession>H6N735</accession>
<feature type="transmembrane region" description="Helical" evidence="1">
    <location>
        <begin position="6"/>
        <end position="27"/>
    </location>
</feature>
<keyword evidence="1" id="KW-0812">Transmembrane</keyword>
<reference evidence="2 3" key="1">
    <citation type="journal article" date="2012" name="J. Bacteriol.">
        <title>Complete genome sequence of Mycoplasma haemocanis strain Illinois.</title>
        <authorList>
            <person name="do Nascimento N.C."/>
            <person name="Guimaraes A.M."/>
            <person name="Santos A.P."/>
            <person name="Sanmiguel P.J."/>
            <person name="Messick J.B."/>
        </authorList>
    </citation>
    <scope>NUCLEOTIDE SEQUENCE [LARGE SCALE GENOMIC DNA]</scope>
    <source>
        <strain evidence="2 3">Illinois</strain>
    </source>
</reference>